<dbReference type="InterPro" id="IPR050789">
    <property type="entry name" value="Diverse_Enzym_Activities"/>
</dbReference>
<feature type="region of interest" description="Disordered" evidence="1">
    <location>
        <begin position="22"/>
        <end position="42"/>
    </location>
</feature>
<feature type="domain" description="Beta-lactamase-related" evidence="2">
    <location>
        <begin position="57"/>
        <end position="338"/>
    </location>
</feature>
<dbReference type="RefSeq" id="WP_097127537.1">
    <property type="nucleotide sequence ID" value="NZ_OCNH01000003.1"/>
</dbReference>
<dbReference type="Gene3D" id="3.40.710.10">
    <property type="entry name" value="DD-peptidase/beta-lactamase superfamily"/>
    <property type="match status" value="1"/>
</dbReference>
<dbReference type="PANTHER" id="PTHR43283">
    <property type="entry name" value="BETA-LACTAMASE-RELATED"/>
    <property type="match status" value="1"/>
</dbReference>
<protein>
    <submittedName>
        <fullName evidence="3">CubicO group peptidase, beta-lactamase class C family</fullName>
    </submittedName>
</protein>
<name>A0A286G9U2_9BACT</name>
<dbReference type="InterPro" id="IPR001466">
    <property type="entry name" value="Beta-lactam-related"/>
</dbReference>
<dbReference type="SUPFAM" id="SSF56601">
    <property type="entry name" value="beta-lactamase/transpeptidase-like"/>
    <property type="match status" value="1"/>
</dbReference>
<dbReference type="AlphaFoldDB" id="A0A286G9U2"/>
<keyword evidence="4" id="KW-1185">Reference proteome</keyword>
<reference evidence="4" key="1">
    <citation type="submission" date="2017-09" db="EMBL/GenBank/DDBJ databases">
        <authorList>
            <person name="Varghese N."/>
            <person name="Submissions S."/>
        </authorList>
    </citation>
    <scope>NUCLEOTIDE SEQUENCE [LARGE SCALE GENOMIC DNA]</scope>
    <source>
        <strain evidence="4">DSM 29961</strain>
    </source>
</reference>
<evidence type="ECO:0000313" key="4">
    <source>
        <dbReference type="Proteomes" id="UP000219452"/>
    </source>
</evidence>
<accession>A0A286G9U2</accession>
<dbReference type="OrthoDB" id="925898at2"/>
<organism evidence="3 4">
    <name type="scientific">Spirosoma fluviale</name>
    <dbReference type="NCBI Taxonomy" id="1597977"/>
    <lineage>
        <taxon>Bacteria</taxon>
        <taxon>Pseudomonadati</taxon>
        <taxon>Bacteroidota</taxon>
        <taxon>Cytophagia</taxon>
        <taxon>Cytophagales</taxon>
        <taxon>Cytophagaceae</taxon>
        <taxon>Spirosoma</taxon>
    </lineage>
</organism>
<evidence type="ECO:0000313" key="3">
    <source>
        <dbReference type="EMBL" id="SOD92232.1"/>
    </source>
</evidence>
<dbReference type="Pfam" id="PF00144">
    <property type="entry name" value="Beta-lactamase"/>
    <property type="match status" value="1"/>
</dbReference>
<dbReference type="EMBL" id="OCNH01000003">
    <property type="protein sequence ID" value="SOD92232.1"/>
    <property type="molecule type" value="Genomic_DNA"/>
</dbReference>
<dbReference type="InterPro" id="IPR012338">
    <property type="entry name" value="Beta-lactam/transpept-like"/>
</dbReference>
<evidence type="ECO:0000256" key="1">
    <source>
        <dbReference type="SAM" id="MobiDB-lite"/>
    </source>
</evidence>
<proteinExistence type="predicted"/>
<sequence length="399" mass="43765">MKTARIQSPAFSFAEASTLLTTSRKDEIQPESQMNPSGAGRIGDMATAQFDGAKFGKAIETYMNGRVAGYGYTVFHDGKLVAGGGNGWARKPFESTPTKHSDQQRQDIASCSKFVTALTTVALLEKHKISLLTPVYHYLPVSWKPSAAFKEITFERLLAHQTAITNYKNGWAGLKKGVEELAIDSKVRNYDNVNYSLMAVVLAYVDIKKNQSFTTKQLLDLEANPDSWYSPTNLGLRFRSLVRVLVFKPAGLLHWGVMDYTSWNNNGVMSPELGTKGYPSVNGNEPGIAKTDLRINGGSGGLYISANEFGRIQDAAAHGQIVSDPYYEVMKTKFLGFDGVVNGARGNYYWKNGGANNQETILFDTGRTQICVFANSPQSAISSDRSIIANAYDNAWVAK</sequence>
<dbReference type="PANTHER" id="PTHR43283:SF3">
    <property type="entry name" value="BETA-LACTAMASE FAMILY PROTEIN (AFU_ORTHOLOGUE AFUA_5G07500)"/>
    <property type="match status" value="1"/>
</dbReference>
<gene>
    <name evidence="3" type="ORF">SAMN06269250_3871</name>
</gene>
<dbReference type="Proteomes" id="UP000219452">
    <property type="component" value="Unassembled WGS sequence"/>
</dbReference>
<evidence type="ECO:0000259" key="2">
    <source>
        <dbReference type="Pfam" id="PF00144"/>
    </source>
</evidence>